<protein>
    <submittedName>
        <fullName evidence="1">Uncharacterized protein</fullName>
    </submittedName>
</protein>
<sequence>MSDLIINNLATNINAIQALQRVETPAACLTLTRSATLAITTAGTIITWQAETRNNGITWSGTTITIPTSGYYGISSSVTATANFSTWFVLNVNGVAVSFMATDSTAVTHHSAYYQRYFTTGDTVTLSLFPNINTTLSVIAEGVANESPILHIVQLTGSQS</sequence>
<reference evidence="1" key="1">
    <citation type="submission" date="2020-04" db="EMBL/GenBank/DDBJ databases">
        <authorList>
            <person name="Chiriac C."/>
            <person name="Salcher M."/>
            <person name="Ghai R."/>
            <person name="Kavagutti S V."/>
        </authorList>
    </citation>
    <scope>NUCLEOTIDE SEQUENCE</scope>
</reference>
<organism evidence="1">
    <name type="scientific">uncultured Caudovirales phage</name>
    <dbReference type="NCBI Taxonomy" id="2100421"/>
    <lineage>
        <taxon>Viruses</taxon>
        <taxon>Duplodnaviria</taxon>
        <taxon>Heunggongvirae</taxon>
        <taxon>Uroviricota</taxon>
        <taxon>Caudoviricetes</taxon>
        <taxon>Peduoviridae</taxon>
        <taxon>Maltschvirus</taxon>
        <taxon>Maltschvirus maltsch</taxon>
    </lineage>
</organism>
<name>A0A6J5L5V6_9CAUD</name>
<gene>
    <name evidence="1" type="ORF">UFOVP107_50</name>
</gene>
<dbReference type="EMBL" id="LR796224">
    <property type="protein sequence ID" value="CAB4128636.1"/>
    <property type="molecule type" value="Genomic_DNA"/>
</dbReference>
<evidence type="ECO:0000313" key="1">
    <source>
        <dbReference type="EMBL" id="CAB4128636.1"/>
    </source>
</evidence>
<proteinExistence type="predicted"/>
<accession>A0A6J5L5V6</accession>